<evidence type="ECO:0000313" key="1">
    <source>
        <dbReference type="EMBL" id="KAF8784374.1"/>
    </source>
</evidence>
<keyword evidence="2" id="KW-1185">Reference proteome</keyword>
<reference evidence="1" key="2">
    <citation type="submission" date="2020-06" db="EMBL/GenBank/DDBJ databases">
        <authorList>
            <person name="Sheffer M."/>
        </authorList>
    </citation>
    <scope>NUCLEOTIDE SEQUENCE</scope>
</reference>
<protein>
    <submittedName>
        <fullName evidence="1">Uncharacterized protein</fullName>
    </submittedName>
</protein>
<accession>A0A8T0EZS3</accession>
<proteinExistence type="predicted"/>
<reference evidence="1" key="1">
    <citation type="journal article" date="2020" name="bioRxiv">
        <title>Chromosome-level reference genome of the European wasp spider Argiope bruennichi: a resource for studies on range expansion and evolutionary adaptation.</title>
        <authorList>
            <person name="Sheffer M.M."/>
            <person name="Hoppe A."/>
            <person name="Krehenwinkel H."/>
            <person name="Uhl G."/>
            <person name="Kuss A.W."/>
            <person name="Jensen L."/>
            <person name="Jensen C."/>
            <person name="Gillespie R.G."/>
            <person name="Hoff K.J."/>
            <person name="Prost S."/>
        </authorList>
    </citation>
    <scope>NUCLEOTIDE SEQUENCE</scope>
</reference>
<dbReference type="EMBL" id="JABXBU010000030">
    <property type="protein sequence ID" value="KAF8784374.1"/>
    <property type="molecule type" value="Genomic_DNA"/>
</dbReference>
<dbReference type="Proteomes" id="UP000807504">
    <property type="component" value="Unassembled WGS sequence"/>
</dbReference>
<comment type="caution">
    <text evidence="1">The sequence shown here is derived from an EMBL/GenBank/DDBJ whole genome shotgun (WGS) entry which is preliminary data.</text>
</comment>
<name>A0A8T0EZS3_ARGBR</name>
<gene>
    <name evidence="1" type="ORF">HNY73_010061</name>
</gene>
<dbReference type="AlphaFoldDB" id="A0A8T0EZS3"/>
<organism evidence="1 2">
    <name type="scientific">Argiope bruennichi</name>
    <name type="common">Wasp spider</name>
    <name type="synonym">Aranea bruennichi</name>
    <dbReference type="NCBI Taxonomy" id="94029"/>
    <lineage>
        <taxon>Eukaryota</taxon>
        <taxon>Metazoa</taxon>
        <taxon>Ecdysozoa</taxon>
        <taxon>Arthropoda</taxon>
        <taxon>Chelicerata</taxon>
        <taxon>Arachnida</taxon>
        <taxon>Araneae</taxon>
        <taxon>Araneomorphae</taxon>
        <taxon>Entelegynae</taxon>
        <taxon>Araneoidea</taxon>
        <taxon>Araneidae</taxon>
        <taxon>Argiope</taxon>
    </lineage>
</organism>
<evidence type="ECO:0000313" key="2">
    <source>
        <dbReference type="Proteomes" id="UP000807504"/>
    </source>
</evidence>
<sequence>MRVRCKVSIRQWQDGIAWIFCRPTFSDSSVGPWLLACRLPSFSLLMLEIQEKQLSRGQSLIRCFKSILFEEEATAIQNITFEIFLWNDDQNQRTVIVKWLRHQNIQCEKKFSC</sequence>